<keyword evidence="2" id="KW-0288">FMN</keyword>
<dbReference type="PANTHER" id="PTHR43408">
    <property type="entry name" value="FMN REDUCTASE (NADPH)"/>
    <property type="match status" value="1"/>
</dbReference>
<dbReference type="RefSeq" id="WP_149126180.1">
    <property type="nucleotide sequence ID" value="NZ_CP043404.1"/>
</dbReference>
<dbReference type="GeneID" id="61768672"/>
<dbReference type="Proteomes" id="UP000325032">
    <property type="component" value="Chromosome"/>
</dbReference>
<protein>
    <submittedName>
        <fullName evidence="5">FMN reductase (NADPH)</fullName>
        <ecNumber evidence="5">1.5.1.38</ecNumber>
    </submittedName>
</protein>
<gene>
    <name evidence="5" type="primary">ssuE</name>
    <name evidence="5" type="ORF">FX981_01897</name>
</gene>
<name>A0A5C0WHE5_BACIA</name>
<dbReference type="GO" id="GO:0046306">
    <property type="term" value="P:alkanesulfonate catabolic process"/>
    <property type="evidence" value="ECO:0007669"/>
    <property type="project" value="InterPro"/>
</dbReference>
<evidence type="ECO:0000259" key="4">
    <source>
        <dbReference type="Pfam" id="PF03358"/>
    </source>
</evidence>
<feature type="domain" description="NADPH-dependent FMN reductase-like" evidence="4">
    <location>
        <begin position="2"/>
        <end position="144"/>
    </location>
</feature>
<accession>A0A5C0WHE5</accession>
<dbReference type="Pfam" id="PF03358">
    <property type="entry name" value="FMN_red"/>
    <property type="match status" value="1"/>
</dbReference>
<evidence type="ECO:0000256" key="2">
    <source>
        <dbReference type="ARBA" id="ARBA00022643"/>
    </source>
</evidence>
<evidence type="ECO:0000256" key="1">
    <source>
        <dbReference type="ARBA" id="ARBA00022630"/>
    </source>
</evidence>
<dbReference type="InterPro" id="IPR051814">
    <property type="entry name" value="NAD(P)H-dep_FMN_reductase"/>
</dbReference>
<proteinExistence type="predicted"/>
<dbReference type="InterPro" id="IPR005025">
    <property type="entry name" value="FMN_Rdtase-like_dom"/>
</dbReference>
<dbReference type="SUPFAM" id="SSF52218">
    <property type="entry name" value="Flavoproteins"/>
    <property type="match status" value="1"/>
</dbReference>
<keyword evidence="3 5" id="KW-0560">Oxidoreductase</keyword>
<organism evidence="5 6">
    <name type="scientific">Bacillus safensis</name>
    <dbReference type="NCBI Taxonomy" id="561879"/>
    <lineage>
        <taxon>Bacteria</taxon>
        <taxon>Bacillati</taxon>
        <taxon>Bacillota</taxon>
        <taxon>Bacilli</taxon>
        <taxon>Bacillales</taxon>
        <taxon>Bacillaceae</taxon>
        <taxon>Bacillus</taxon>
    </lineage>
</organism>
<dbReference type="PANTHER" id="PTHR43408:SF1">
    <property type="entry name" value="FMN REDUCTASE (NADPH)"/>
    <property type="match status" value="1"/>
</dbReference>
<evidence type="ECO:0000313" key="5">
    <source>
        <dbReference type="EMBL" id="QEK63656.1"/>
    </source>
</evidence>
<dbReference type="InterPro" id="IPR029039">
    <property type="entry name" value="Flavoprotein-like_sf"/>
</dbReference>
<dbReference type="AlphaFoldDB" id="A0A5C0WHE5"/>
<keyword evidence="6" id="KW-1185">Reference proteome</keyword>
<dbReference type="EMBL" id="CP043404">
    <property type="protein sequence ID" value="QEK63656.1"/>
    <property type="molecule type" value="Genomic_DNA"/>
</dbReference>
<dbReference type="InterPro" id="IPR020048">
    <property type="entry name" value="NADPH-dep_FMN_reduc_SsuE"/>
</dbReference>
<reference evidence="5 6" key="1">
    <citation type="journal article" date="2018" name="Plant Biotechnol. Rep.">
        <title>Diversity and antifungal activity of endophytic bacteria associated with Panax ginseng seedlings.</title>
        <authorList>
            <person name="Park J.M."/>
            <person name="Hong C.E."/>
            <person name="Jo S.H."/>
        </authorList>
    </citation>
    <scope>NUCLEOTIDE SEQUENCE [LARGE SCALE GENOMIC DNA]</scope>
    <source>
        <strain evidence="5 6">PgKB20</strain>
    </source>
</reference>
<keyword evidence="1" id="KW-0285">Flavoprotein</keyword>
<dbReference type="NCBIfam" id="TIGR03567">
    <property type="entry name" value="FMN_reduc_SsuE"/>
    <property type="match status" value="1"/>
</dbReference>
<evidence type="ECO:0000256" key="3">
    <source>
        <dbReference type="ARBA" id="ARBA00023002"/>
    </source>
</evidence>
<dbReference type="Gene3D" id="3.40.50.360">
    <property type="match status" value="1"/>
</dbReference>
<dbReference type="GO" id="GO:0052873">
    <property type="term" value="F:FMN reductase (NADPH) activity"/>
    <property type="evidence" value="ECO:0007669"/>
    <property type="project" value="UniProtKB-EC"/>
</dbReference>
<dbReference type="EC" id="1.5.1.38" evidence="5"/>
<evidence type="ECO:0000313" key="6">
    <source>
        <dbReference type="Proteomes" id="UP000325032"/>
    </source>
</evidence>
<sequence length="183" mass="19809">MTKVTIIAGGHSVQSRLTGVLHHVQQHLTINGIDVHIIQVHQLPSSALIRADFSNEEVVKAIELVNESDGVIVLTPVYKASFSGILKTFLDLLPQKALQGKPVLPFVLGGTYGHLLVIEYALKPIIHQLGATFVQSGVYVVDQQVTKQESGDYLLDSDATNRLNLALSQYQSLIGGTANVVHP</sequence>